<keyword evidence="1" id="KW-0472">Membrane</keyword>
<accession>A0A1W6Q5A5</accession>
<name>A0A1W6Q5A5_9HYME</name>
<organism evidence="2">
    <name type="scientific">Pachycephus cruentatus</name>
    <dbReference type="NCBI Taxonomy" id="1090886"/>
    <lineage>
        <taxon>Eukaryota</taxon>
        <taxon>Metazoa</taxon>
        <taxon>Ecdysozoa</taxon>
        <taxon>Arthropoda</taxon>
        <taxon>Hexapoda</taxon>
        <taxon>Insecta</taxon>
        <taxon>Pterygota</taxon>
        <taxon>Neoptera</taxon>
        <taxon>Endopterygota</taxon>
        <taxon>Hymenoptera</taxon>
        <taxon>Cephoidea</taxon>
        <taxon>Cephidae</taxon>
        <taxon>Pachycephus</taxon>
    </lineage>
</organism>
<dbReference type="EMBL" id="KX907845">
    <property type="protein sequence ID" value="ARO34934.1"/>
    <property type="molecule type" value="Genomic_DNA"/>
</dbReference>
<reference evidence="2" key="1">
    <citation type="submission" date="2016-09" db="EMBL/GenBank/DDBJ databases">
        <title>The phylogeny and evolutionary history of the subfamily Cephinae (Hymenoptera: Cephidae) inferred from mitogenomes.</title>
        <authorList>
            <person name="Korkmaz E.M."/>
            <person name="Dogan O."/>
            <person name="Durel B.S."/>
            <person name="Budak M."/>
            <person name="Basibuyuk H.H."/>
        </authorList>
    </citation>
    <scope>NUCLEOTIDE SEQUENCE</scope>
</reference>
<protein>
    <submittedName>
        <fullName evidence="2">ATP synthase F0 subunit 8</fullName>
    </submittedName>
</protein>
<dbReference type="AlphaFoldDB" id="A0A1W6Q5A5"/>
<sequence length="56" mass="7009">MPQMSPLSWAILFSFFTLIYLIYTVMVYFFFLPKKTKKYKYLPNLPKKTKYMPWKW</sequence>
<keyword evidence="1" id="KW-1133">Transmembrane helix</keyword>
<feature type="transmembrane region" description="Helical" evidence="1">
    <location>
        <begin position="6"/>
        <end position="31"/>
    </location>
</feature>
<evidence type="ECO:0000313" key="2">
    <source>
        <dbReference type="EMBL" id="ARO34934.1"/>
    </source>
</evidence>
<evidence type="ECO:0000256" key="1">
    <source>
        <dbReference type="SAM" id="Phobius"/>
    </source>
</evidence>
<proteinExistence type="predicted"/>
<keyword evidence="1" id="KW-0812">Transmembrane</keyword>
<gene>
    <name evidence="2" type="primary">ATP8</name>
</gene>
<geneLocation type="mitochondrion" evidence="2"/>
<keyword evidence="2" id="KW-0496">Mitochondrion</keyword>